<dbReference type="GO" id="GO:0005886">
    <property type="term" value="C:plasma membrane"/>
    <property type="evidence" value="ECO:0007669"/>
    <property type="project" value="UniProtKB-SubCell"/>
</dbReference>
<evidence type="ECO:0000256" key="8">
    <source>
        <dbReference type="HAMAP-Rule" id="MF_01148"/>
    </source>
</evidence>
<keyword evidence="7 8" id="KW-0012">Acyltransferase</keyword>
<feature type="transmembrane region" description="Helical" evidence="8">
    <location>
        <begin position="30"/>
        <end position="46"/>
    </location>
</feature>
<dbReference type="PANTHER" id="PTHR38686:SF1">
    <property type="entry name" value="APOLIPOPROTEIN N-ACYLTRANSFERASE"/>
    <property type="match status" value="1"/>
</dbReference>
<comment type="similarity">
    <text evidence="8">Belongs to the CN hydrolase family. Apolipoprotein N-acyltransferase subfamily.</text>
</comment>
<comment type="catalytic activity">
    <reaction evidence="8">
        <text>N-terminal S-1,2-diacyl-sn-glyceryl-L-cysteinyl-[lipoprotein] + a glycerophospholipid = N-acyl-S-1,2-diacyl-sn-glyceryl-L-cysteinyl-[lipoprotein] + a 2-acyl-sn-glycero-3-phospholipid + H(+)</text>
        <dbReference type="Rhea" id="RHEA:48228"/>
        <dbReference type="Rhea" id="RHEA-COMP:14681"/>
        <dbReference type="Rhea" id="RHEA-COMP:14684"/>
        <dbReference type="ChEBI" id="CHEBI:15378"/>
        <dbReference type="ChEBI" id="CHEBI:136912"/>
        <dbReference type="ChEBI" id="CHEBI:140656"/>
        <dbReference type="ChEBI" id="CHEBI:140657"/>
        <dbReference type="ChEBI" id="CHEBI:140660"/>
        <dbReference type="EC" id="2.3.1.269"/>
    </reaction>
</comment>
<reference evidence="10 11" key="1">
    <citation type="journal article" date="2016" name="Nat. Commun.">
        <title>Thousands of microbial genomes shed light on interconnected biogeochemical processes in an aquifer system.</title>
        <authorList>
            <person name="Anantharaman K."/>
            <person name="Brown C.T."/>
            <person name="Hug L.A."/>
            <person name="Sharon I."/>
            <person name="Castelle C.J."/>
            <person name="Probst A.J."/>
            <person name="Thomas B.C."/>
            <person name="Singh A."/>
            <person name="Wilkins M.J."/>
            <person name="Karaoz U."/>
            <person name="Brodie E.L."/>
            <person name="Williams K.H."/>
            <person name="Hubbard S.S."/>
            <person name="Banfield J.F."/>
        </authorList>
    </citation>
    <scope>NUCLEOTIDE SEQUENCE [LARGE SCALE GENOMIC DNA]</scope>
</reference>
<evidence type="ECO:0000313" key="10">
    <source>
        <dbReference type="EMBL" id="OGF62383.1"/>
    </source>
</evidence>
<dbReference type="EMBL" id="MFGW01000180">
    <property type="protein sequence ID" value="OGF62383.1"/>
    <property type="molecule type" value="Genomic_DNA"/>
</dbReference>
<evidence type="ECO:0000256" key="4">
    <source>
        <dbReference type="ARBA" id="ARBA00022692"/>
    </source>
</evidence>
<feature type="transmembrane region" description="Helical" evidence="8">
    <location>
        <begin position="482"/>
        <end position="502"/>
    </location>
</feature>
<dbReference type="AlphaFoldDB" id="A0A1F5VFZ1"/>
<dbReference type="Gene3D" id="3.60.110.10">
    <property type="entry name" value="Carbon-nitrogen hydrolase"/>
    <property type="match status" value="1"/>
</dbReference>
<feature type="transmembrane region" description="Helical" evidence="8">
    <location>
        <begin position="83"/>
        <end position="103"/>
    </location>
</feature>
<dbReference type="Proteomes" id="UP000178943">
    <property type="component" value="Unassembled WGS sequence"/>
</dbReference>
<feature type="domain" description="CN hydrolase" evidence="9">
    <location>
        <begin position="229"/>
        <end position="472"/>
    </location>
</feature>
<keyword evidence="3 8" id="KW-0808">Transferase</keyword>
<evidence type="ECO:0000256" key="6">
    <source>
        <dbReference type="ARBA" id="ARBA00023136"/>
    </source>
</evidence>
<dbReference type="PANTHER" id="PTHR38686">
    <property type="entry name" value="APOLIPOPROTEIN N-ACYLTRANSFERASE"/>
    <property type="match status" value="1"/>
</dbReference>
<dbReference type="CDD" id="cd07571">
    <property type="entry name" value="ALP_N-acyl_transferase"/>
    <property type="match status" value="1"/>
</dbReference>
<comment type="caution">
    <text evidence="10">The sequence shown here is derived from an EMBL/GenBank/DDBJ whole genome shotgun (WGS) entry which is preliminary data.</text>
</comment>
<keyword evidence="6 8" id="KW-0472">Membrane</keyword>
<evidence type="ECO:0000256" key="5">
    <source>
        <dbReference type="ARBA" id="ARBA00022989"/>
    </source>
</evidence>
<dbReference type="InterPro" id="IPR004563">
    <property type="entry name" value="Apolipo_AcylTrfase"/>
</dbReference>
<dbReference type="PROSITE" id="PS50263">
    <property type="entry name" value="CN_HYDROLASE"/>
    <property type="match status" value="1"/>
</dbReference>
<gene>
    <name evidence="8" type="primary">lnt</name>
    <name evidence="10" type="ORF">A2Y62_17190</name>
</gene>
<comment type="function">
    <text evidence="8">Catalyzes the phospholipid dependent N-acylation of the N-terminal cysteine of apolipoprotein, the last step in lipoprotein maturation.</text>
</comment>
<dbReference type="EC" id="2.3.1.269" evidence="8"/>
<dbReference type="InterPro" id="IPR036526">
    <property type="entry name" value="C-N_Hydrolase_sf"/>
</dbReference>
<evidence type="ECO:0000256" key="3">
    <source>
        <dbReference type="ARBA" id="ARBA00022679"/>
    </source>
</evidence>
<dbReference type="InterPro" id="IPR003010">
    <property type="entry name" value="C-N_Hydrolase"/>
</dbReference>
<evidence type="ECO:0000256" key="2">
    <source>
        <dbReference type="ARBA" id="ARBA00022475"/>
    </source>
</evidence>
<organism evidence="10 11">
    <name type="scientific">Candidatus Fischerbacteria bacterium RBG_13_37_8</name>
    <dbReference type="NCBI Taxonomy" id="1817863"/>
    <lineage>
        <taxon>Bacteria</taxon>
        <taxon>Candidatus Fischeribacteriota</taxon>
    </lineage>
</organism>
<name>A0A1F5VFZ1_9BACT</name>
<evidence type="ECO:0000259" key="9">
    <source>
        <dbReference type="PROSITE" id="PS50263"/>
    </source>
</evidence>
<keyword evidence="4 8" id="KW-0812">Transmembrane</keyword>
<accession>A0A1F5VFZ1</accession>
<feature type="transmembrane region" description="Helical" evidence="8">
    <location>
        <begin position="7"/>
        <end position="24"/>
    </location>
</feature>
<evidence type="ECO:0000256" key="1">
    <source>
        <dbReference type="ARBA" id="ARBA00004651"/>
    </source>
</evidence>
<evidence type="ECO:0000313" key="11">
    <source>
        <dbReference type="Proteomes" id="UP000178943"/>
    </source>
</evidence>
<dbReference type="SUPFAM" id="SSF56317">
    <property type="entry name" value="Carbon-nitrogen hydrolase"/>
    <property type="match status" value="1"/>
</dbReference>
<feature type="transmembrane region" description="Helical" evidence="8">
    <location>
        <begin position="53"/>
        <end position="71"/>
    </location>
</feature>
<comment type="pathway">
    <text evidence="8">Protein modification; lipoprotein biosynthesis (N-acyl transfer).</text>
</comment>
<dbReference type="InterPro" id="IPR045378">
    <property type="entry name" value="LNT_N"/>
</dbReference>
<dbReference type="NCBIfam" id="TIGR00546">
    <property type="entry name" value="lnt"/>
    <property type="match status" value="1"/>
</dbReference>
<dbReference type="Pfam" id="PF00795">
    <property type="entry name" value="CN_hydrolase"/>
    <property type="match status" value="1"/>
</dbReference>
<comment type="subcellular location">
    <subcellularLocation>
        <location evidence="1 8">Cell membrane</location>
        <topology evidence="1 8">Multi-pass membrane protein</topology>
    </subcellularLocation>
</comment>
<evidence type="ECO:0000256" key="7">
    <source>
        <dbReference type="ARBA" id="ARBA00023315"/>
    </source>
</evidence>
<proteinExistence type="inferred from homology"/>
<dbReference type="HAMAP" id="MF_01148">
    <property type="entry name" value="Lnt"/>
    <property type="match status" value="1"/>
</dbReference>
<dbReference type="GO" id="GO:0016410">
    <property type="term" value="F:N-acyltransferase activity"/>
    <property type="evidence" value="ECO:0007669"/>
    <property type="project" value="UniProtKB-UniRule"/>
</dbReference>
<keyword evidence="10" id="KW-0449">Lipoprotein</keyword>
<dbReference type="STRING" id="1817863.A2Y62_17190"/>
<dbReference type="UniPathway" id="UPA00666"/>
<sequence length="526" mass="60834">MTTRKKFLLLTVASLTGAILLALSFPKWDYSFLAWIALIPLIYAMKENARASFFYGFIYGVVCNYITFYWVVQVIDDYSNLPLILALLLNLLLSFYLALYWGVWTWSGSYFLKTLGSGAIWILPFLWIVLEYIRSYFLTGFPWCLLGYSQYRFTSLCQIASIAGVYGISFTIVAANCVLCILFFKRMRHRYWYGAIIVVVLYVALAVTWGNLRVRNYHDNNAVETVGIIQGNIPQDLKWLVYLSDAHFKKHLILTGSAISNGAKLIIWPEAAITIFFLEDKDKQNEIMHIVKESNVGILFGGDYRNESDSKVNYYNSAYFINPDDHTIQLYSKMHLVPFGEYVPLKKLLWFVDKFVEGVSDFSAGREYILFNYKNHRISTQICYEIIFPEISRAFVKKGSELLTTITNDAWFGETSAAYQHFAMATIRTIENKRYLVRSANTGISGIINPVGRIIHESDVFTEFVIIDKISFLKEHTFYTKYGDWICYLSICMMLLSMIIAVRIQKRKVKVEVKVNFFLNFILYLS</sequence>
<keyword evidence="5 8" id="KW-1133">Transmembrane helix</keyword>
<keyword evidence="2 8" id="KW-1003">Cell membrane</keyword>
<protein>
    <recommendedName>
        <fullName evidence="8">Apolipoprotein N-acyltransferase</fullName>
        <shortName evidence="8">ALP N-acyltransferase</shortName>
        <ecNumber evidence="8">2.3.1.269</ecNumber>
    </recommendedName>
</protein>
<feature type="transmembrane region" description="Helical" evidence="8">
    <location>
        <begin position="153"/>
        <end position="184"/>
    </location>
</feature>
<dbReference type="Pfam" id="PF20154">
    <property type="entry name" value="LNT_N"/>
    <property type="match status" value="1"/>
</dbReference>
<feature type="transmembrane region" description="Helical" evidence="8">
    <location>
        <begin position="110"/>
        <end position="133"/>
    </location>
</feature>
<feature type="transmembrane region" description="Helical" evidence="8">
    <location>
        <begin position="191"/>
        <end position="212"/>
    </location>
</feature>
<dbReference type="GO" id="GO:0042158">
    <property type="term" value="P:lipoprotein biosynthetic process"/>
    <property type="evidence" value="ECO:0007669"/>
    <property type="project" value="UniProtKB-UniRule"/>
</dbReference>